<organism evidence="2 3">
    <name type="scientific">Pyronema omphalodes (strain CBS 100304)</name>
    <name type="common">Pyronema confluens</name>
    <dbReference type="NCBI Taxonomy" id="1076935"/>
    <lineage>
        <taxon>Eukaryota</taxon>
        <taxon>Fungi</taxon>
        <taxon>Dikarya</taxon>
        <taxon>Ascomycota</taxon>
        <taxon>Pezizomycotina</taxon>
        <taxon>Pezizomycetes</taxon>
        <taxon>Pezizales</taxon>
        <taxon>Pyronemataceae</taxon>
        <taxon>Pyronema</taxon>
    </lineage>
</organism>
<proteinExistence type="predicted"/>
<reference evidence="2 3" key="1">
    <citation type="journal article" date="2013" name="PLoS Genet.">
        <title>The genome and development-dependent transcriptomes of Pyronema confluens: a window into fungal evolution.</title>
        <authorList>
            <person name="Traeger S."/>
            <person name="Altegoer F."/>
            <person name="Freitag M."/>
            <person name="Gabaldon T."/>
            <person name="Kempken F."/>
            <person name="Kumar A."/>
            <person name="Marcet-Houben M."/>
            <person name="Poggeler S."/>
            <person name="Stajich J.E."/>
            <person name="Nowrousian M."/>
        </authorList>
    </citation>
    <scope>NUCLEOTIDE SEQUENCE [LARGE SCALE GENOMIC DNA]</scope>
    <source>
        <strain evidence="3">CBS 100304</strain>
        <tissue evidence="2">Vegetative mycelium</tissue>
    </source>
</reference>
<dbReference type="EMBL" id="HF936032">
    <property type="protein sequence ID" value="CCX33200.1"/>
    <property type="molecule type" value="Genomic_DNA"/>
</dbReference>
<dbReference type="AlphaFoldDB" id="U4LTX7"/>
<evidence type="ECO:0000313" key="2">
    <source>
        <dbReference type="EMBL" id="CCX33200.1"/>
    </source>
</evidence>
<dbReference type="Proteomes" id="UP000018144">
    <property type="component" value="Unassembled WGS sequence"/>
</dbReference>
<feature type="coiled-coil region" evidence="1">
    <location>
        <begin position="17"/>
        <end position="45"/>
    </location>
</feature>
<accession>U4LTX7</accession>
<sequence length="171" mass="19640">MAKKCSMNLGFKHNFGIKTLLRKFRNLFRRKKEKKERDLKDEKNDTAVPAENCTNVEGAASDASCNAEKRKSRRSSLFFFKDKMRERYEDPYEAYGLQEEPVFDDEDEPSNPAIVRRQTQAKGLEPVRGFGYGFESLVPSMAGKGSQRGLKPPEQKAKRHSFLAIPLPKMF</sequence>
<evidence type="ECO:0000313" key="3">
    <source>
        <dbReference type="Proteomes" id="UP000018144"/>
    </source>
</evidence>
<keyword evidence="1" id="KW-0175">Coiled coil</keyword>
<name>U4LTX7_PYROM</name>
<gene>
    <name evidence="2" type="ORF">PCON_14240</name>
</gene>
<protein>
    <submittedName>
        <fullName evidence="2">Uncharacterized protein</fullName>
    </submittedName>
</protein>
<evidence type="ECO:0000256" key="1">
    <source>
        <dbReference type="SAM" id="Coils"/>
    </source>
</evidence>
<keyword evidence="3" id="KW-1185">Reference proteome</keyword>